<name>A0A9X3XJ54_9CLOT</name>
<proteinExistence type="predicted"/>
<gene>
    <name evidence="1" type="ORF">NE398_00275</name>
</gene>
<dbReference type="EMBL" id="JAMRYU010000001">
    <property type="protein sequence ID" value="MDC4238609.1"/>
    <property type="molecule type" value="Genomic_DNA"/>
</dbReference>
<protein>
    <recommendedName>
        <fullName evidence="3">Flagellar hook-length control protein FliK</fullName>
    </recommendedName>
</protein>
<evidence type="ECO:0008006" key="3">
    <source>
        <dbReference type="Google" id="ProtNLM"/>
    </source>
</evidence>
<evidence type="ECO:0000313" key="1">
    <source>
        <dbReference type="EMBL" id="MDC4238609.1"/>
    </source>
</evidence>
<reference evidence="1" key="1">
    <citation type="submission" date="2022-05" db="EMBL/GenBank/DDBJ databases">
        <title>Draft genome sequence of Clostridium tertium strain CP3 isolated from Peru.</title>
        <authorList>
            <person name="Hurtado R."/>
            <person name="Lima L."/>
            <person name="Sousa T."/>
            <person name="Jaiswal A.K."/>
            <person name="Tiwari S."/>
            <person name="Maturrano L."/>
            <person name="Brenig B."/>
            <person name="Azevedo V."/>
        </authorList>
    </citation>
    <scope>NUCLEOTIDE SEQUENCE</scope>
    <source>
        <strain evidence="1">CP3</strain>
    </source>
</reference>
<dbReference type="Proteomes" id="UP001141183">
    <property type="component" value="Unassembled WGS sequence"/>
</dbReference>
<sequence length="677" mass="76355">MPGVFNVGNSYNTNNKRISSKLTFDSGEKFSGKIIKKDDKNEVTIKLTDGWEFSAQIDGDIEGLENGLQRFQVEGFVDGKLKLKVIAKNIKGDELAQGEFNDIISSSGLSKEDVVLLKSMLKFDIPLTKENIREIKGLIQFLDKIQANPKEIDEFISKYLMGKGIPQNSEEGIKINNVLKEFLGEFKTLSYEDILLFIENDMEFNKENIKGYNNLFKGKENLIKVLDNISNSIPELNDFSKKNMLENNLKQSIKGLDTSTIIPKSIDVDGQNIEEQRISKISQYINGQETSINNKLANDVYQKSDTGNSKVSILSLLKSISGKSEDLLNTSLKEILTNRRMEFTSSEFDRVFNLINTMKPEELINKLKETISEFNEIGAKNIVDDFSDYLNKTNNETLGVKEALDFSKGQLEKVLSSVMGKGITLTEEEFLKLKDVINLKNQGIIDNEVSQDQIGNDLAKDILTKDSIIGLNSNNIDKNINENNIINKNLTTSIPTKELVEASLNKGAEGSKEIIKDLISNLKSESLISEKILDIIKNNISDIKVFNKISSEYYYADIPVNIREREYPCKIIVKDNRKEGKKIDSTNVKMVVTVETKNLGTVDGYMQVLDKKINIELKCEEKFVKIIDMTKSKLVNNIENMGFLVNVKVSKKENEVSLTTCRDFFSSNAGISLDRRV</sequence>
<accession>A0A9X3XJ54</accession>
<dbReference type="RefSeq" id="WP_195954725.1">
    <property type="nucleotide sequence ID" value="NZ_JADPEJ010000022.1"/>
</dbReference>
<evidence type="ECO:0000313" key="2">
    <source>
        <dbReference type="Proteomes" id="UP001141183"/>
    </source>
</evidence>
<dbReference type="AlphaFoldDB" id="A0A9X3XJ54"/>
<keyword evidence="2" id="KW-1185">Reference proteome</keyword>
<organism evidence="1 2">
    <name type="scientific">Clostridium tertium</name>
    <dbReference type="NCBI Taxonomy" id="1559"/>
    <lineage>
        <taxon>Bacteria</taxon>
        <taxon>Bacillati</taxon>
        <taxon>Bacillota</taxon>
        <taxon>Clostridia</taxon>
        <taxon>Eubacteriales</taxon>
        <taxon>Clostridiaceae</taxon>
        <taxon>Clostridium</taxon>
    </lineage>
</organism>
<comment type="caution">
    <text evidence="1">The sequence shown here is derived from an EMBL/GenBank/DDBJ whole genome shotgun (WGS) entry which is preliminary data.</text>
</comment>